<dbReference type="Gene3D" id="3.40.50.300">
    <property type="entry name" value="P-loop containing nucleotide triphosphate hydrolases"/>
    <property type="match status" value="1"/>
</dbReference>
<dbReference type="InterPro" id="IPR040582">
    <property type="entry name" value="OB_MalK-like"/>
</dbReference>
<dbReference type="InterPro" id="IPR047641">
    <property type="entry name" value="ABC_transpr_MalK/UgpC-like"/>
</dbReference>
<evidence type="ECO:0000256" key="1">
    <source>
        <dbReference type="ARBA" id="ARBA00022448"/>
    </source>
</evidence>
<dbReference type="SUPFAM" id="SSF50331">
    <property type="entry name" value="MOP-like"/>
    <property type="match status" value="1"/>
</dbReference>
<dbReference type="GO" id="GO:0008643">
    <property type="term" value="P:carbohydrate transport"/>
    <property type="evidence" value="ECO:0007669"/>
    <property type="project" value="InterPro"/>
</dbReference>
<dbReference type="GO" id="GO:0055052">
    <property type="term" value="C:ATP-binding cassette (ABC) transporter complex, substrate-binding subunit-containing"/>
    <property type="evidence" value="ECO:0007669"/>
    <property type="project" value="TreeGrafter"/>
</dbReference>
<evidence type="ECO:0000256" key="5">
    <source>
        <dbReference type="ARBA" id="ARBA00022967"/>
    </source>
</evidence>
<organism evidence="8">
    <name type="scientific">uncultured Solirubrobacteraceae bacterium</name>
    <dbReference type="NCBI Taxonomy" id="1162706"/>
    <lineage>
        <taxon>Bacteria</taxon>
        <taxon>Bacillati</taxon>
        <taxon>Actinomycetota</taxon>
        <taxon>Thermoleophilia</taxon>
        <taxon>Solirubrobacterales</taxon>
        <taxon>Solirubrobacteraceae</taxon>
        <taxon>environmental samples</taxon>
    </lineage>
</organism>
<proteinExistence type="predicted"/>
<evidence type="ECO:0000259" key="7">
    <source>
        <dbReference type="PROSITE" id="PS50893"/>
    </source>
</evidence>
<dbReference type="PROSITE" id="PS00211">
    <property type="entry name" value="ABC_TRANSPORTER_1"/>
    <property type="match status" value="1"/>
</dbReference>
<dbReference type="PANTHER" id="PTHR43875">
    <property type="entry name" value="MALTODEXTRIN IMPORT ATP-BINDING PROTEIN MSMX"/>
    <property type="match status" value="1"/>
</dbReference>
<dbReference type="SUPFAM" id="SSF52540">
    <property type="entry name" value="P-loop containing nucleoside triphosphate hydrolases"/>
    <property type="match status" value="1"/>
</dbReference>
<keyword evidence="4 8" id="KW-0067">ATP-binding</keyword>
<keyword evidence="2" id="KW-1003">Cell membrane</keyword>
<evidence type="ECO:0000256" key="2">
    <source>
        <dbReference type="ARBA" id="ARBA00022475"/>
    </source>
</evidence>
<reference evidence="8" key="1">
    <citation type="submission" date="2020-02" db="EMBL/GenBank/DDBJ databases">
        <authorList>
            <person name="Meier V. D."/>
        </authorList>
    </citation>
    <scope>NUCLEOTIDE SEQUENCE</scope>
    <source>
        <strain evidence="8">AVDCRST_MAG38</strain>
    </source>
</reference>
<feature type="domain" description="ABC transporter" evidence="7">
    <location>
        <begin position="4"/>
        <end position="235"/>
    </location>
</feature>
<keyword evidence="6" id="KW-0472">Membrane</keyword>
<evidence type="ECO:0000313" key="8">
    <source>
        <dbReference type="EMBL" id="CAA9476453.1"/>
    </source>
</evidence>
<protein>
    <submittedName>
        <fullName evidence="8">ABC transporter, ATP-binding protein (Cluster 1, maltose/g3p/polyamine/iron) ABC transporter, ATP-binding protein (Cluster 10, nitrate/sulfonate/bicarbonate)</fullName>
    </submittedName>
</protein>
<dbReference type="Pfam" id="PF17912">
    <property type="entry name" value="OB_MalK"/>
    <property type="match status" value="1"/>
</dbReference>
<dbReference type="CDD" id="cd03301">
    <property type="entry name" value="ABC_MalK_N"/>
    <property type="match status" value="1"/>
</dbReference>
<dbReference type="EMBL" id="CADCVJ010000143">
    <property type="protein sequence ID" value="CAA9476453.1"/>
    <property type="molecule type" value="Genomic_DNA"/>
</dbReference>
<evidence type="ECO:0000256" key="6">
    <source>
        <dbReference type="ARBA" id="ARBA00023136"/>
    </source>
</evidence>
<accession>A0A6J4RUN5</accession>
<keyword evidence="1" id="KW-0813">Transport</keyword>
<evidence type="ECO:0000256" key="4">
    <source>
        <dbReference type="ARBA" id="ARBA00022840"/>
    </source>
</evidence>
<dbReference type="PROSITE" id="PS50893">
    <property type="entry name" value="ABC_TRANSPORTER_2"/>
    <property type="match status" value="1"/>
</dbReference>
<dbReference type="GO" id="GO:0140359">
    <property type="term" value="F:ABC-type transporter activity"/>
    <property type="evidence" value="ECO:0007669"/>
    <property type="project" value="InterPro"/>
</dbReference>
<dbReference type="Gene3D" id="2.40.50.100">
    <property type="match status" value="2"/>
</dbReference>
<dbReference type="SMART" id="SM00382">
    <property type="entry name" value="AAA"/>
    <property type="match status" value="1"/>
</dbReference>
<evidence type="ECO:0000256" key="3">
    <source>
        <dbReference type="ARBA" id="ARBA00022741"/>
    </source>
</evidence>
<dbReference type="PANTHER" id="PTHR43875:SF15">
    <property type="entry name" value="TREHALOSE IMPORT ATP-BINDING PROTEIN SUGC"/>
    <property type="match status" value="1"/>
</dbReference>
<dbReference type="InterPro" id="IPR027417">
    <property type="entry name" value="P-loop_NTPase"/>
</dbReference>
<dbReference type="Pfam" id="PF00005">
    <property type="entry name" value="ABC_tran"/>
    <property type="match status" value="1"/>
</dbReference>
<dbReference type="InterPro" id="IPR003593">
    <property type="entry name" value="AAA+_ATPase"/>
</dbReference>
<dbReference type="Gene3D" id="2.40.50.140">
    <property type="entry name" value="Nucleic acid-binding proteins"/>
    <property type="match status" value="1"/>
</dbReference>
<dbReference type="GO" id="GO:0016887">
    <property type="term" value="F:ATP hydrolysis activity"/>
    <property type="evidence" value="ECO:0007669"/>
    <property type="project" value="InterPro"/>
</dbReference>
<dbReference type="FunFam" id="3.40.50.300:FF:000042">
    <property type="entry name" value="Maltose/maltodextrin ABC transporter, ATP-binding protein"/>
    <property type="match status" value="1"/>
</dbReference>
<dbReference type="InterPro" id="IPR012340">
    <property type="entry name" value="NA-bd_OB-fold"/>
</dbReference>
<sequence>MAQITLDGVSKVYPDGTRAVNSIDLDIADGEFMVFVGPSGCGKTTALRMVAGLEDISEGTLSIGGRVVNDVQPKDRDIAMVFQSYALYPHMSIFDNLAFGLKLRKMKKNEIDKRVRHAAGILGLDEHLDKKPGALSGGQRQRVAMGRAIVREPQAFLMDEPLSNLDAKLRVQTRTEIARLQDDLGVTTIYVTHDQVEAMTMGDRVAVLRKGGFLQQVDPPQVLYDKPRNLFVAGFIGSPAMNLAEAELLGSRGGVVVRFGGQELAVDERCISDRPSLHSFEGKRVIIGLRPENIADAALETGHSENRRMRGVVELREALGSDVVVHFKVPTPPVVTDEMKELAADVDHERAAELEAAPPETTWIARLAAQTRAQVGQPVEFAVDTRRMHFFDPATGEGIY</sequence>
<dbReference type="InterPro" id="IPR008995">
    <property type="entry name" value="Mo/tungstate-bd_C_term_dom"/>
</dbReference>
<name>A0A6J4RUN5_9ACTN</name>
<dbReference type="GO" id="GO:0005524">
    <property type="term" value="F:ATP binding"/>
    <property type="evidence" value="ECO:0007669"/>
    <property type="project" value="UniProtKB-KW"/>
</dbReference>
<dbReference type="InterPro" id="IPR003439">
    <property type="entry name" value="ABC_transporter-like_ATP-bd"/>
</dbReference>
<gene>
    <name evidence="8" type="ORF">AVDCRST_MAG38-1711</name>
</gene>
<dbReference type="InterPro" id="IPR015855">
    <property type="entry name" value="ABC_transpr_MalK-like"/>
</dbReference>
<dbReference type="NCBIfam" id="NF008653">
    <property type="entry name" value="PRK11650.1"/>
    <property type="match status" value="1"/>
</dbReference>
<keyword evidence="5" id="KW-1278">Translocase</keyword>
<dbReference type="AlphaFoldDB" id="A0A6J4RUN5"/>
<keyword evidence="3" id="KW-0547">Nucleotide-binding</keyword>
<dbReference type="InterPro" id="IPR017871">
    <property type="entry name" value="ABC_transporter-like_CS"/>
</dbReference>